<dbReference type="CDD" id="cd04301">
    <property type="entry name" value="NAT_SF"/>
    <property type="match status" value="1"/>
</dbReference>
<dbReference type="PANTHER" id="PTHR43626">
    <property type="entry name" value="ACYL-COA N-ACYLTRANSFERASE"/>
    <property type="match status" value="1"/>
</dbReference>
<dbReference type="GO" id="GO:0005737">
    <property type="term" value="C:cytoplasm"/>
    <property type="evidence" value="ECO:0007669"/>
    <property type="project" value="TreeGrafter"/>
</dbReference>
<comment type="caution">
    <text evidence="4">The sequence shown here is derived from an EMBL/GenBank/DDBJ whole genome shotgun (WGS) entry which is preliminary data.</text>
</comment>
<reference evidence="4 5" key="2">
    <citation type="submission" date="2018-06" db="EMBL/GenBank/DDBJ databases">
        <title>Metagenomic assembly of (sub)arctic Cyanobacteria and their associated microbiome from non-axenic cultures.</title>
        <authorList>
            <person name="Baurain D."/>
        </authorList>
    </citation>
    <scope>NUCLEOTIDE SEQUENCE [LARGE SCALE GENOMIC DNA]</scope>
    <source>
        <strain evidence="4">ULC129bin1</strain>
    </source>
</reference>
<dbReference type="AlphaFoldDB" id="A0A2W4WT40"/>
<keyword evidence="2" id="KW-0012">Acyltransferase</keyword>
<accession>A0A2W4WT40</accession>
<evidence type="ECO:0000313" key="4">
    <source>
        <dbReference type="EMBL" id="PZO22538.1"/>
    </source>
</evidence>
<dbReference type="SUPFAM" id="SSF55729">
    <property type="entry name" value="Acyl-CoA N-acyltransferases (Nat)"/>
    <property type="match status" value="1"/>
</dbReference>
<evidence type="ECO:0000256" key="1">
    <source>
        <dbReference type="ARBA" id="ARBA00022679"/>
    </source>
</evidence>
<gene>
    <name evidence="4" type="ORF">DCF25_02755</name>
</gene>
<dbReference type="EMBL" id="QBMC01000009">
    <property type="protein sequence ID" value="PZO22538.1"/>
    <property type="molecule type" value="Genomic_DNA"/>
</dbReference>
<dbReference type="PROSITE" id="PS51186">
    <property type="entry name" value="GNAT"/>
    <property type="match status" value="1"/>
</dbReference>
<dbReference type="Proteomes" id="UP000249354">
    <property type="component" value="Unassembled WGS sequence"/>
</dbReference>
<dbReference type="Gene3D" id="3.40.630.30">
    <property type="match status" value="1"/>
</dbReference>
<protein>
    <submittedName>
        <fullName evidence="4">GNAT family N-acetyltransferase</fullName>
    </submittedName>
</protein>
<dbReference type="GO" id="GO:0008080">
    <property type="term" value="F:N-acetyltransferase activity"/>
    <property type="evidence" value="ECO:0007669"/>
    <property type="project" value="InterPro"/>
</dbReference>
<feature type="domain" description="N-acetyltransferase" evidence="3">
    <location>
        <begin position="6"/>
        <end position="147"/>
    </location>
</feature>
<keyword evidence="1 4" id="KW-0808">Transferase</keyword>
<evidence type="ECO:0000259" key="3">
    <source>
        <dbReference type="PROSITE" id="PS51186"/>
    </source>
</evidence>
<evidence type="ECO:0000313" key="5">
    <source>
        <dbReference type="Proteomes" id="UP000249354"/>
    </source>
</evidence>
<dbReference type="InterPro" id="IPR045039">
    <property type="entry name" value="NSI-like"/>
</dbReference>
<name>A0A2W4WT40_9CYAN</name>
<dbReference type="PANTHER" id="PTHR43626:SF4">
    <property type="entry name" value="GCN5-RELATED N-ACETYLTRANSFERASE 2, CHLOROPLASTIC"/>
    <property type="match status" value="1"/>
</dbReference>
<proteinExistence type="predicted"/>
<organism evidence="4 5">
    <name type="scientific">Leptolyngbya foveolarum</name>
    <dbReference type="NCBI Taxonomy" id="47253"/>
    <lineage>
        <taxon>Bacteria</taxon>
        <taxon>Bacillati</taxon>
        <taxon>Cyanobacteriota</taxon>
        <taxon>Cyanophyceae</taxon>
        <taxon>Leptolyngbyales</taxon>
        <taxon>Leptolyngbyaceae</taxon>
        <taxon>Leptolyngbya group</taxon>
        <taxon>Leptolyngbya</taxon>
    </lineage>
</organism>
<evidence type="ECO:0000256" key="2">
    <source>
        <dbReference type="ARBA" id="ARBA00023315"/>
    </source>
</evidence>
<dbReference type="InterPro" id="IPR000182">
    <property type="entry name" value="GNAT_dom"/>
</dbReference>
<sequence length="190" mass="21544">MDGRHIQFRYAKSLDSDQLGQLCALFRKAAFWAKDRSNEDMERAIAHSHPVVIAWDAARLVGFARATSDGVFRATIWDVMIDPDYQGAGLGRRLVETLIAHPHMNRVECIYLMTTHHQRFYERIGFERNNTTTMMLRNQSLAECLIEVTRLEDDDVRHPHHSPDSDGADVYAPAASVASSASIFSRESPQ</sequence>
<reference evidence="5" key="1">
    <citation type="submission" date="2018-04" db="EMBL/GenBank/DDBJ databases">
        <authorList>
            <person name="Cornet L."/>
        </authorList>
    </citation>
    <scope>NUCLEOTIDE SEQUENCE [LARGE SCALE GENOMIC DNA]</scope>
</reference>
<dbReference type="InterPro" id="IPR016181">
    <property type="entry name" value="Acyl_CoA_acyltransferase"/>
</dbReference>
<dbReference type="Pfam" id="PF00583">
    <property type="entry name" value="Acetyltransf_1"/>
    <property type="match status" value="1"/>
</dbReference>